<reference evidence="1 2" key="2">
    <citation type="journal article" date="2023" name="Mol. Biol. Evol.">
        <title>Genomics of Secondarily Temperate Adaptation in the Only Non-Antarctic Icefish.</title>
        <authorList>
            <person name="Rivera-Colon A.G."/>
            <person name="Rayamajhi N."/>
            <person name="Minhas B.F."/>
            <person name="Madrigal G."/>
            <person name="Bilyk K.T."/>
            <person name="Yoon V."/>
            <person name="Hune M."/>
            <person name="Gregory S."/>
            <person name="Cheng C.H.C."/>
            <person name="Catchen J.M."/>
        </authorList>
    </citation>
    <scope>NUCLEOTIDE SEQUENCE [LARGE SCALE GENOMIC DNA]</scope>
    <source>
        <strain evidence="1">JMC-PN-2008</strain>
    </source>
</reference>
<dbReference type="Proteomes" id="UP001346869">
    <property type="component" value="Unassembled WGS sequence"/>
</dbReference>
<dbReference type="EMBL" id="JAUZQC010000014">
    <property type="protein sequence ID" value="KAK5859575.1"/>
    <property type="molecule type" value="Genomic_DNA"/>
</dbReference>
<dbReference type="AlphaFoldDB" id="A0AAN7XF26"/>
<comment type="caution">
    <text evidence="1">The sequence shown here is derived from an EMBL/GenBank/DDBJ whole genome shotgun (WGS) entry which is preliminary data.</text>
</comment>
<reference evidence="1 2" key="1">
    <citation type="journal article" date="2023" name="Genes (Basel)">
        <title>Chromosome-Level Genome Assembly and Circadian Gene Repertoire of the Patagonia Blennie Eleginops maclovinus-The Closest Ancestral Proxy of Antarctic Cryonotothenioids.</title>
        <authorList>
            <person name="Cheng C.C."/>
            <person name="Rivera-Colon A.G."/>
            <person name="Minhas B.F."/>
            <person name="Wilson L."/>
            <person name="Rayamajhi N."/>
            <person name="Vargas-Chacoff L."/>
            <person name="Catchen J.M."/>
        </authorList>
    </citation>
    <scope>NUCLEOTIDE SEQUENCE [LARGE SCALE GENOMIC DNA]</scope>
    <source>
        <strain evidence="1">JMC-PN-2008</strain>
    </source>
</reference>
<sequence length="76" mass="8488">MEDAGCAFWFAVTAEEQGRPPPLPLHNLHLCLAKAGMALGWWNFFSTDRLWHLALVIFVTKRPPAHGVGHNCHNLA</sequence>
<gene>
    <name evidence="1" type="ORF">PBY51_021125</name>
</gene>
<evidence type="ECO:0000313" key="2">
    <source>
        <dbReference type="Proteomes" id="UP001346869"/>
    </source>
</evidence>
<protein>
    <submittedName>
        <fullName evidence="1">Uncharacterized protein</fullName>
    </submittedName>
</protein>
<evidence type="ECO:0000313" key="1">
    <source>
        <dbReference type="EMBL" id="KAK5859575.1"/>
    </source>
</evidence>
<name>A0AAN7XF26_ELEMC</name>
<keyword evidence="2" id="KW-1185">Reference proteome</keyword>
<organism evidence="1 2">
    <name type="scientific">Eleginops maclovinus</name>
    <name type="common">Patagonian blennie</name>
    <name type="synonym">Eleginus maclovinus</name>
    <dbReference type="NCBI Taxonomy" id="56733"/>
    <lineage>
        <taxon>Eukaryota</taxon>
        <taxon>Metazoa</taxon>
        <taxon>Chordata</taxon>
        <taxon>Craniata</taxon>
        <taxon>Vertebrata</taxon>
        <taxon>Euteleostomi</taxon>
        <taxon>Actinopterygii</taxon>
        <taxon>Neopterygii</taxon>
        <taxon>Teleostei</taxon>
        <taxon>Neoteleostei</taxon>
        <taxon>Acanthomorphata</taxon>
        <taxon>Eupercaria</taxon>
        <taxon>Perciformes</taxon>
        <taxon>Notothenioidei</taxon>
        <taxon>Eleginopidae</taxon>
        <taxon>Eleginops</taxon>
    </lineage>
</organism>
<proteinExistence type="predicted"/>
<accession>A0AAN7XF26</accession>